<reference evidence="1 2" key="1">
    <citation type="submission" date="2019-05" db="EMBL/GenBank/DDBJ databases">
        <title>Another draft genome of Portunus trituberculatus and its Hox gene families provides insights of decapod evolution.</title>
        <authorList>
            <person name="Jeong J.-H."/>
            <person name="Song I."/>
            <person name="Kim S."/>
            <person name="Choi T."/>
            <person name="Kim D."/>
            <person name="Ryu S."/>
            <person name="Kim W."/>
        </authorList>
    </citation>
    <scope>NUCLEOTIDE SEQUENCE [LARGE SCALE GENOMIC DNA]</scope>
    <source>
        <tissue evidence="1">Muscle</tissue>
    </source>
</reference>
<evidence type="ECO:0000313" key="1">
    <source>
        <dbReference type="EMBL" id="MPC60992.1"/>
    </source>
</evidence>
<sequence length="109" mass="11960">MMPWGAGVFVAPGTAAVTTGGTQEASRALKVSLCCTEEQVQQVELQHHPLYLLAGVKEHPVLVGIAMLLSAIGQNIKKFIKQGYPKDTLELEDKVHKILGRKVRQKEKK</sequence>
<keyword evidence="2" id="KW-1185">Reference proteome</keyword>
<name>A0A5B7GQ70_PORTR</name>
<gene>
    <name evidence="1" type="ORF">E2C01_055054</name>
</gene>
<dbReference type="AlphaFoldDB" id="A0A5B7GQ70"/>
<accession>A0A5B7GQ70</accession>
<comment type="caution">
    <text evidence="1">The sequence shown here is derived from an EMBL/GenBank/DDBJ whole genome shotgun (WGS) entry which is preliminary data.</text>
</comment>
<proteinExistence type="predicted"/>
<protein>
    <submittedName>
        <fullName evidence="1">Uncharacterized protein</fullName>
    </submittedName>
</protein>
<dbReference type="EMBL" id="VSRR010018106">
    <property type="protein sequence ID" value="MPC60992.1"/>
    <property type="molecule type" value="Genomic_DNA"/>
</dbReference>
<dbReference type="Proteomes" id="UP000324222">
    <property type="component" value="Unassembled WGS sequence"/>
</dbReference>
<evidence type="ECO:0000313" key="2">
    <source>
        <dbReference type="Proteomes" id="UP000324222"/>
    </source>
</evidence>
<organism evidence="1 2">
    <name type="scientific">Portunus trituberculatus</name>
    <name type="common">Swimming crab</name>
    <name type="synonym">Neptunus trituberculatus</name>
    <dbReference type="NCBI Taxonomy" id="210409"/>
    <lineage>
        <taxon>Eukaryota</taxon>
        <taxon>Metazoa</taxon>
        <taxon>Ecdysozoa</taxon>
        <taxon>Arthropoda</taxon>
        <taxon>Crustacea</taxon>
        <taxon>Multicrustacea</taxon>
        <taxon>Malacostraca</taxon>
        <taxon>Eumalacostraca</taxon>
        <taxon>Eucarida</taxon>
        <taxon>Decapoda</taxon>
        <taxon>Pleocyemata</taxon>
        <taxon>Brachyura</taxon>
        <taxon>Eubrachyura</taxon>
        <taxon>Portunoidea</taxon>
        <taxon>Portunidae</taxon>
        <taxon>Portuninae</taxon>
        <taxon>Portunus</taxon>
    </lineage>
</organism>